<evidence type="ECO:0000313" key="2">
    <source>
        <dbReference type="Proteomes" id="UP000253250"/>
    </source>
</evidence>
<dbReference type="Proteomes" id="UP000253250">
    <property type="component" value="Unassembled WGS sequence"/>
</dbReference>
<reference evidence="1 2" key="1">
    <citation type="submission" date="2018-02" db="EMBL/GenBank/DDBJ databases">
        <title>Insights into the biology of acidophilic members of the Acidiferrobacteraceae family derived from comparative genomic analyses.</title>
        <authorList>
            <person name="Issotta F."/>
            <person name="Thyssen C."/>
            <person name="Mena C."/>
            <person name="Moya A."/>
            <person name="Bellenberg S."/>
            <person name="Sproer C."/>
            <person name="Covarrubias P.C."/>
            <person name="Sand W."/>
            <person name="Quatrini R."/>
            <person name="Vera M."/>
        </authorList>
    </citation>
    <scope>NUCLEOTIDE SEQUENCE [LARGE SCALE GENOMIC DNA]</scope>
    <source>
        <strain evidence="2">m-1</strain>
    </source>
</reference>
<dbReference type="EMBL" id="PSYR01000002">
    <property type="protein sequence ID" value="RCN55721.1"/>
    <property type="molecule type" value="Genomic_DNA"/>
</dbReference>
<gene>
    <name evidence="1" type="ORF">C4900_07285</name>
</gene>
<dbReference type="AlphaFoldDB" id="A0A368HE25"/>
<organism evidence="1 2">
    <name type="scientific">Acidiferrobacter thiooxydans</name>
    <dbReference type="NCBI Taxonomy" id="163359"/>
    <lineage>
        <taxon>Bacteria</taxon>
        <taxon>Pseudomonadati</taxon>
        <taxon>Pseudomonadota</taxon>
        <taxon>Gammaproteobacteria</taxon>
        <taxon>Acidiferrobacterales</taxon>
        <taxon>Acidiferrobacteraceae</taxon>
        <taxon>Acidiferrobacter</taxon>
    </lineage>
</organism>
<evidence type="ECO:0000313" key="1">
    <source>
        <dbReference type="EMBL" id="RCN55721.1"/>
    </source>
</evidence>
<accession>A0A368HE25</accession>
<keyword evidence="2" id="KW-1185">Reference proteome</keyword>
<name>A0A368HE25_9GAMM</name>
<proteinExistence type="predicted"/>
<protein>
    <submittedName>
        <fullName evidence="1">Uncharacterized protein</fullName>
    </submittedName>
</protein>
<sequence>MPLLSLLPFGVLVQGDRPRVLGIELRALDVVREIRLIEGSVQETPVTDSRPPRKIRESVVPQGLVTVYAAYQLSRQILEACHAPLIGVGDQKEGVRRQVLPAALQQAIRLSRLTMPMGGHGNP</sequence>
<comment type="caution">
    <text evidence="1">The sequence shown here is derived from an EMBL/GenBank/DDBJ whole genome shotgun (WGS) entry which is preliminary data.</text>
</comment>